<evidence type="ECO:0000256" key="5">
    <source>
        <dbReference type="SAM" id="Phobius"/>
    </source>
</evidence>
<comment type="caution">
    <text evidence="7">The sequence shown here is derived from an EMBL/GenBank/DDBJ whole genome shotgun (WGS) entry which is preliminary data.</text>
</comment>
<feature type="transmembrane region" description="Helical" evidence="5">
    <location>
        <begin position="103"/>
        <end position="121"/>
    </location>
</feature>
<feature type="transmembrane region" description="Helical" evidence="5">
    <location>
        <begin position="245"/>
        <end position="263"/>
    </location>
</feature>
<dbReference type="EMBL" id="JBHTCC010000001">
    <property type="protein sequence ID" value="MFC7297882.1"/>
    <property type="molecule type" value="Genomic_DNA"/>
</dbReference>
<feature type="transmembrane region" description="Helical" evidence="5">
    <location>
        <begin position="411"/>
        <end position="430"/>
    </location>
</feature>
<dbReference type="Pfam" id="PF04932">
    <property type="entry name" value="Wzy_C"/>
    <property type="match status" value="1"/>
</dbReference>
<dbReference type="PANTHER" id="PTHR37422">
    <property type="entry name" value="TEICHURONIC ACID BIOSYNTHESIS PROTEIN TUAE"/>
    <property type="match status" value="1"/>
</dbReference>
<keyword evidence="4 5" id="KW-0472">Membrane</keyword>
<dbReference type="InterPro" id="IPR007016">
    <property type="entry name" value="O-antigen_ligase-rel_domated"/>
</dbReference>
<dbReference type="RefSeq" id="WP_382233006.1">
    <property type="nucleotide sequence ID" value="NZ_JBHTCC010000001.1"/>
</dbReference>
<organism evidence="7 8">
    <name type="scientific">Herminiimonas aquatilis</name>
    <dbReference type="NCBI Taxonomy" id="345342"/>
    <lineage>
        <taxon>Bacteria</taxon>
        <taxon>Pseudomonadati</taxon>
        <taxon>Pseudomonadota</taxon>
        <taxon>Betaproteobacteria</taxon>
        <taxon>Burkholderiales</taxon>
        <taxon>Oxalobacteraceae</taxon>
        <taxon>Herminiimonas</taxon>
    </lineage>
</organism>
<evidence type="ECO:0000313" key="7">
    <source>
        <dbReference type="EMBL" id="MFC7297882.1"/>
    </source>
</evidence>
<evidence type="ECO:0000256" key="4">
    <source>
        <dbReference type="ARBA" id="ARBA00023136"/>
    </source>
</evidence>
<proteinExistence type="predicted"/>
<keyword evidence="7" id="KW-0436">Ligase</keyword>
<evidence type="ECO:0000256" key="1">
    <source>
        <dbReference type="ARBA" id="ARBA00004141"/>
    </source>
</evidence>
<dbReference type="GO" id="GO:0016874">
    <property type="term" value="F:ligase activity"/>
    <property type="evidence" value="ECO:0007669"/>
    <property type="project" value="UniProtKB-KW"/>
</dbReference>
<feature type="transmembrane region" description="Helical" evidence="5">
    <location>
        <begin position="193"/>
        <end position="211"/>
    </location>
</feature>
<evidence type="ECO:0000256" key="3">
    <source>
        <dbReference type="ARBA" id="ARBA00022989"/>
    </source>
</evidence>
<reference evidence="8" key="1">
    <citation type="journal article" date="2019" name="Int. J. Syst. Evol. Microbiol.">
        <title>The Global Catalogue of Microorganisms (GCM) 10K type strain sequencing project: providing services to taxonomists for standard genome sequencing and annotation.</title>
        <authorList>
            <consortium name="The Broad Institute Genomics Platform"/>
            <consortium name="The Broad Institute Genome Sequencing Center for Infectious Disease"/>
            <person name="Wu L."/>
            <person name="Ma J."/>
        </authorList>
    </citation>
    <scope>NUCLEOTIDE SEQUENCE [LARGE SCALE GENOMIC DNA]</scope>
    <source>
        <strain evidence="8">CCUG 36956</strain>
    </source>
</reference>
<name>A0ABW2J3U0_9BURK</name>
<keyword evidence="8" id="KW-1185">Reference proteome</keyword>
<gene>
    <name evidence="7" type="ORF">ACFQO0_05495</name>
</gene>
<evidence type="ECO:0000313" key="8">
    <source>
        <dbReference type="Proteomes" id="UP001596379"/>
    </source>
</evidence>
<feature type="transmembrane region" description="Helical" evidence="5">
    <location>
        <begin position="217"/>
        <end position="233"/>
    </location>
</feature>
<accession>A0ABW2J3U0</accession>
<feature type="transmembrane region" description="Helical" evidence="5">
    <location>
        <begin position="21"/>
        <end position="40"/>
    </location>
</feature>
<dbReference type="Proteomes" id="UP001596379">
    <property type="component" value="Unassembled WGS sequence"/>
</dbReference>
<feature type="transmembrane region" description="Helical" evidence="5">
    <location>
        <begin position="353"/>
        <end position="374"/>
    </location>
</feature>
<dbReference type="InterPro" id="IPR051533">
    <property type="entry name" value="WaaL-like"/>
</dbReference>
<keyword evidence="3 5" id="KW-1133">Transmembrane helix</keyword>
<sequence>MSHVEHSHSVEISASRLRKKNMMRTAGLCLLGILFALGSLHTKTLGAAWLGLCIWGFWGAFNLRDIATNKLISRVAFTWLTYCGIALVLASICVFIWAEDGDILNPQLRLLFPAVAALFLIRRNSISTPIRIGMTHAVAAASILGFLWSAFWVAQGADVRASLASNAIPWAVAISFNACLLLPCALAEDKSAAQRWFWLFGVACAIGAVLLSQSRGAFLVIPWCGLVYAWFWHQKKYVSHTGFHRTLIGLLCAVAILLAGAWWGPGDVLRIRQAVQNIQEFKSVENYNSSGGARLYLWSLAWDGIKRSPWVGIGSVERMRLIQHAGDGGNDDELAKLSTVRQLGHVHNQYLNAALDGGAIGLAALLALLAGMAIATRQLARIDPVASWQLGGVLFMHATASVTNVNFLHNYYVMALSLAAVIPLLIARNASSSQ</sequence>
<feature type="transmembrane region" description="Helical" evidence="5">
    <location>
        <begin position="133"/>
        <end position="155"/>
    </location>
</feature>
<feature type="transmembrane region" description="Helical" evidence="5">
    <location>
        <begin position="75"/>
        <end position="97"/>
    </location>
</feature>
<feature type="transmembrane region" description="Helical" evidence="5">
    <location>
        <begin position="167"/>
        <end position="186"/>
    </location>
</feature>
<dbReference type="PANTHER" id="PTHR37422:SF13">
    <property type="entry name" value="LIPOPOLYSACCHARIDE BIOSYNTHESIS PROTEIN PA4999-RELATED"/>
    <property type="match status" value="1"/>
</dbReference>
<protein>
    <submittedName>
        <fullName evidence="7">O-antigen ligase family protein</fullName>
    </submittedName>
</protein>
<feature type="transmembrane region" description="Helical" evidence="5">
    <location>
        <begin position="46"/>
        <end position="63"/>
    </location>
</feature>
<comment type="subcellular location">
    <subcellularLocation>
        <location evidence="1">Membrane</location>
        <topology evidence="1">Multi-pass membrane protein</topology>
    </subcellularLocation>
</comment>
<feature type="domain" description="O-antigen ligase-related" evidence="6">
    <location>
        <begin position="201"/>
        <end position="366"/>
    </location>
</feature>
<evidence type="ECO:0000259" key="6">
    <source>
        <dbReference type="Pfam" id="PF04932"/>
    </source>
</evidence>
<keyword evidence="2 5" id="KW-0812">Transmembrane</keyword>
<evidence type="ECO:0000256" key="2">
    <source>
        <dbReference type="ARBA" id="ARBA00022692"/>
    </source>
</evidence>